<keyword evidence="3" id="KW-0862">Zinc</keyword>
<evidence type="ECO:0000256" key="1">
    <source>
        <dbReference type="ARBA" id="ARBA00022723"/>
    </source>
</evidence>
<dbReference type="AlphaFoldDB" id="A0A2P6TZY6"/>
<dbReference type="InterPro" id="IPR002893">
    <property type="entry name" value="Znf_MYND"/>
</dbReference>
<feature type="region of interest" description="Disordered" evidence="5">
    <location>
        <begin position="197"/>
        <end position="222"/>
    </location>
</feature>
<dbReference type="GO" id="GO:0008270">
    <property type="term" value="F:zinc ion binding"/>
    <property type="evidence" value="ECO:0007669"/>
    <property type="project" value="UniProtKB-KW"/>
</dbReference>
<evidence type="ECO:0000259" key="6">
    <source>
        <dbReference type="PROSITE" id="PS50865"/>
    </source>
</evidence>
<evidence type="ECO:0000256" key="5">
    <source>
        <dbReference type="SAM" id="MobiDB-lite"/>
    </source>
</evidence>
<dbReference type="PROSITE" id="PS50865">
    <property type="entry name" value="ZF_MYND_2"/>
    <property type="match status" value="1"/>
</dbReference>
<protein>
    <recommendedName>
        <fullName evidence="6">MYND-type domain-containing protein</fullName>
    </recommendedName>
</protein>
<proteinExistence type="predicted"/>
<reference evidence="7 8" key="1">
    <citation type="journal article" date="2018" name="Plant J.">
        <title>Genome sequences of Chlorella sorokiniana UTEX 1602 and Micractinium conductrix SAG 241.80: implications to maltose excretion by a green alga.</title>
        <authorList>
            <person name="Arriola M.B."/>
            <person name="Velmurugan N."/>
            <person name="Zhang Y."/>
            <person name="Plunkett M.H."/>
            <person name="Hondzo H."/>
            <person name="Barney B.M."/>
        </authorList>
    </citation>
    <scope>NUCLEOTIDE SEQUENCE [LARGE SCALE GENOMIC DNA]</scope>
    <source>
        <strain evidence="8">UTEX 1602</strain>
    </source>
</reference>
<evidence type="ECO:0000313" key="8">
    <source>
        <dbReference type="Proteomes" id="UP000239899"/>
    </source>
</evidence>
<feature type="compositionally biased region" description="Low complexity" evidence="5">
    <location>
        <begin position="207"/>
        <end position="217"/>
    </location>
</feature>
<keyword evidence="1" id="KW-0479">Metal-binding</keyword>
<name>A0A2P6TZY6_CHLSO</name>
<gene>
    <name evidence="7" type="ORF">C2E21_1912</name>
</gene>
<keyword evidence="2 4" id="KW-0863">Zinc-finger</keyword>
<dbReference type="STRING" id="3076.A0A2P6TZY6"/>
<dbReference type="Pfam" id="PF01753">
    <property type="entry name" value="zf-MYND"/>
    <property type="match status" value="1"/>
</dbReference>
<organism evidence="7 8">
    <name type="scientific">Chlorella sorokiniana</name>
    <name type="common">Freshwater green alga</name>
    <dbReference type="NCBI Taxonomy" id="3076"/>
    <lineage>
        <taxon>Eukaryota</taxon>
        <taxon>Viridiplantae</taxon>
        <taxon>Chlorophyta</taxon>
        <taxon>core chlorophytes</taxon>
        <taxon>Trebouxiophyceae</taxon>
        <taxon>Chlorellales</taxon>
        <taxon>Chlorellaceae</taxon>
        <taxon>Chlorella clade</taxon>
        <taxon>Chlorella</taxon>
    </lineage>
</organism>
<keyword evidence="8" id="KW-1185">Reference proteome</keyword>
<dbReference type="OrthoDB" id="265717at2759"/>
<dbReference type="SUPFAM" id="SSF144232">
    <property type="entry name" value="HIT/MYND zinc finger-like"/>
    <property type="match status" value="1"/>
</dbReference>
<evidence type="ECO:0000256" key="4">
    <source>
        <dbReference type="PROSITE-ProRule" id="PRU00134"/>
    </source>
</evidence>
<dbReference type="Proteomes" id="UP000239899">
    <property type="component" value="Unassembled WGS sequence"/>
</dbReference>
<evidence type="ECO:0000313" key="7">
    <source>
        <dbReference type="EMBL" id="PRW59610.1"/>
    </source>
</evidence>
<feature type="domain" description="MYND-type" evidence="6">
    <location>
        <begin position="427"/>
        <end position="467"/>
    </location>
</feature>
<evidence type="ECO:0000256" key="2">
    <source>
        <dbReference type="ARBA" id="ARBA00022771"/>
    </source>
</evidence>
<accession>A0A2P6TZY6</accession>
<comment type="caution">
    <text evidence="7">The sequence shown here is derived from an EMBL/GenBank/DDBJ whole genome shotgun (WGS) entry which is preliminary data.</text>
</comment>
<sequence length="481" mass="51006">MALHGIPGEEFYNASLERARALPPAERSADVAAWLRCHDAMDAAAAALPEMPLNGGSLTQPVGGPAALAALLQVRVHSFALPPADPKHPCTTLRHLAPQLPPLMRVWAAGQEAQMAPQPELLSVLGGHSAHSGRQPGGDLSLVRVSRLLLLALVAQWPSIQHNQVAADVLAALKPALLGEAAAARLDRQLSELRQQLVGSGDGAGDSSGATTSSGAASGSGGAELQSAQQLQVVWHLLSLQLAETPNAPMLLTPRGASEMAVHAARGLLQLAPSNPRSSYAMGKVAVMNHSLNRTSPLRDPLPHFLRCVELARQQRNDFFLARAGWMAAVVAASDCNPLLSPSQASALLDEATAAFQRCKRVVPPSWAATLRADREMCTPIRPTIDAQLSASPRCWQQAIHAQQLPGVQQRAQRVMDKHPERQLPTCDACGLPSTALKCCARCKARRYCSKACQAQDWREGRHKQECPQLAAVRAAGGGGA</sequence>
<dbReference type="EMBL" id="LHPG02000003">
    <property type="protein sequence ID" value="PRW59610.1"/>
    <property type="molecule type" value="Genomic_DNA"/>
</dbReference>
<evidence type="ECO:0000256" key="3">
    <source>
        <dbReference type="ARBA" id="ARBA00022833"/>
    </source>
</evidence>
<dbReference type="PROSITE" id="PS01360">
    <property type="entry name" value="ZF_MYND_1"/>
    <property type="match status" value="1"/>
</dbReference>
<dbReference type="Gene3D" id="6.10.140.2220">
    <property type="match status" value="1"/>
</dbReference>